<evidence type="ECO:0000256" key="1">
    <source>
        <dbReference type="SAM" id="MobiDB-lite"/>
    </source>
</evidence>
<dbReference type="OrthoDB" id="5392870at2759"/>
<proteinExistence type="predicted"/>
<dbReference type="AlphaFoldDB" id="A0A3N4KWY1"/>
<feature type="region of interest" description="Disordered" evidence="1">
    <location>
        <begin position="609"/>
        <end position="646"/>
    </location>
</feature>
<dbReference type="EMBL" id="ML119115">
    <property type="protein sequence ID" value="RPB15037.1"/>
    <property type="molecule type" value="Genomic_DNA"/>
</dbReference>
<evidence type="ECO:0000313" key="3">
    <source>
        <dbReference type="Proteomes" id="UP000277580"/>
    </source>
</evidence>
<organism evidence="2 3">
    <name type="scientific">Morchella conica CCBAS932</name>
    <dbReference type="NCBI Taxonomy" id="1392247"/>
    <lineage>
        <taxon>Eukaryota</taxon>
        <taxon>Fungi</taxon>
        <taxon>Dikarya</taxon>
        <taxon>Ascomycota</taxon>
        <taxon>Pezizomycotina</taxon>
        <taxon>Pezizomycetes</taxon>
        <taxon>Pezizales</taxon>
        <taxon>Morchellaceae</taxon>
        <taxon>Morchella</taxon>
    </lineage>
</organism>
<gene>
    <name evidence="2" type="ORF">P167DRAFT_543355</name>
</gene>
<keyword evidence="3" id="KW-1185">Reference proteome</keyword>
<dbReference type="InParanoid" id="A0A3N4KWY1"/>
<feature type="compositionally biased region" description="Polar residues" evidence="1">
    <location>
        <begin position="1"/>
        <end position="21"/>
    </location>
</feature>
<dbReference type="Proteomes" id="UP000277580">
    <property type="component" value="Unassembled WGS sequence"/>
</dbReference>
<sequence length="935" mass="103482">MESSSSNRARWSGNSDNNEGQPWSFGKAITCDSVAGFSGGGMPGTYPVSPDTSGSPHNFDPDDPGEGIWHNHSTRNSLRGTAVSRGSASAASDFVVDIENLKVDAGNNEADAFHTARTGFVQQPSPVYRNGIANIYSPTPTRPYHHSNTWSMSDFGQASEDLSRHSGNFSHSRSNALSGVFTLDVPQQALTRVNSTVSPHRVATPDIGIQLAAYAIADKNPGILGYIFGAVKGFFSCIGSRRKDPRPEEPHDDQAHGIPVAEFIITIDEASVREGTISSETELDYATEMERIRNVQIGLADEEERPQSVLLPPCPVYVADQFTRPRSKSFTLPPSLLYDAEELRPRSRPISYPGAPDGEGIATVKQEITTEMYEELDTINDIHTGEDYSSSDIDDYHKVLRNGIGTEVGDYHETLRDIEAAQIRPGDYEVYTPIPKKLKRKGKERLSDFLSPIVDVASSVRTFLSSTISIGHEEDDIGFTSSEDASPSTPTLIRAAIGTSITNARRVAGLSRNGDGIAADADTPEDNPKLLALFGGKKPPEEYLRPRTPPYNKSNYEFLTKEIRFRRRQLDLKEETEESLYLFNNNMWGDESLGYEIYESEETTGEIVEEDSLHDGSEEEQLEEEEIPEEGVYEEHSTCGNSEIKDSDSVIVGDSMAQGDSDSIAEEENVHKVDVDEYVKMHRDQQDFKQAFTTMFEDKMIFDAAHPDSGTPDGSECGPSDCSNDFDGCKVLGSPTSGSENNFDLSLVETPVVERRISAISTISTTSVVSKTEAIKVLRQELHHLGIGSSGDPLIDKLTWTSRHTSIVSVVERPDSFRNLVDLFGDEEESEDDSKKTKLTFGGNKPLFRRDQRANATNDYVPSEMGHVSYYLRAAEVKQGIVSETSANFRKESAARMSYAHLYDAEDLVASDEDEQEHEKEYKRYYEEQHRLQCG</sequence>
<feature type="region of interest" description="Disordered" evidence="1">
    <location>
        <begin position="42"/>
        <end position="73"/>
    </location>
</feature>
<evidence type="ECO:0000313" key="2">
    <source>
        <dbReference type="EMBL" id="RPB15037.1"/>
    </source>
</evidence>
<feature type="compositionally biased region" description="Acidic residues" evidence="1">
    <location>
        <begin position="617"/>
        <end position="632"/>
    </location>
</feature>
<accession>A0A3N4KWY1</accession>
<reference evidence="2 3" key="1">
    <citation type="journal article" date="2018" name="Nat. Ecol. Evol.">
        <title>Pezizomycetes genomes reveal the molecular basis of ectomycorrhizal truffle lifestyle.</title>
        <authorList>
            <person name="Murat C."/>
            <person name="Payen T."/>
            <person name="Noel B."/>
            <person name="Kuo A."/>
            <person name="Morin E."/>
            <person name="Chen J."/>
            <person name="Kohler A."/>
            <person name="Krizsan K."/>
            <person name="Balestrini R."/>
            <person name="Da Silva C."/>
            <person name="Montanini B."/>
            <person name="Hainaut M."/>
            <person name="Levati E."/>
            <person name="Barry K.W."/>
            <person name="Belfiori B."/>
            <person name="Cichocki N."/>
            <person name="Clum A."/>
            <person name="Dockter R.B."/>
            <person name="Fauchery L."/>
            <person name="Guy J."/>
            <person name="Iotti M."/>
            <person name="Le Tacon F."/>
            <person name="Lindquist E.A."/>
            <person name="Lipzen A."/>
            <person name="Malagnac F."/>
            <person name="Mello A."/>
            <person name="Molinier V."/>
            <person name="Miyauchi S."/>
            <person name="Poulain J."/>
            <person name="Riccioni C."/>
            <person name="Rubini A."/>
            <person name="Sitrit Y."/>
            <person name="Splivallo R."/>
            <person name="Traeger S."/>
            <person name="Wang M."/>
            <person name="Zifcakova L."/>
            <person name="Wipf D."/>
            <person name="Zambonelli A."/>
            <person name="Paolocci F."/>
            <person name="Nowrousian M."/>
            <person name="Ottonello S."/>
            <person name="Baldrian P."/>
            <person name="Spatafora J.W."/>
            <person name="Henrissat B."/>
            <person name="Nagy L.G."/>
            <person name="Aury J.M."/>
            <person name="Wincker P."/>
            <person name="Grigoriev I.V."/>
            <person name="Bonfante P."/>
            <person name="Martin F.M."/>
        </authorList>
    </citation>
    <scope>NUCLEOTIDE SEQUENCE [LARGE SCALE GENOMIC DNA]</scope>
    <source>
        <strain evidence="2 3">CCBAS932</strain>
    </source>
</reference>
<protein>
    <submittedName>
        <fullName evidence="2">Uncharacterized protein</fullName>
    </submittedName>
</protein>
<name>A0A3N4KWY1_9PEZI</name>
<feature type="region of interest" description="Disordered" evidence="1">
    <location>
        <begin position="1"/>
        <end position="25"/>
    </location>
</feature>
<feature type="compositionally biased region" description="Basic and acidic residues" evidence="1">
    <location>
        <begin position="633"/>
        <end position="646"/>
    </location>
</feature>